<dbReference type="AlphaFoldDB" id="A0ABD3MFA1"/>
<keyword evidence="3" id="KW-1185">Reference proteome</keyword>
<evidence type="ECO:0000313" key="3">
    <source>
        <dbReference type="Proteomes" id="UP001530293"/>
    </source>
</evidence>
<feature type="region of interest" description="Disordered" evidence="1">
    <location>
        <begin position="251"/>
        <end position="276"/>
    </location>
</feature>
<reference evidence="2 3" key="1">
    <citation type="submission" date="2024-10" db="EMBL/GenBank/DDBJ databases">
        <title>Updated reference genomes for cyclostephanoid diatoms.</title>
        <authorList>
            <person name="Roberts W.R."/>
            <person name="Alverson A.J."/>
        </authorList>
    </citation>
    <scope>NUCLEOTIDE SEQUENCE [LARGE SCALE GENOMIC DNA]</scope>
    <source>
        <strain evidence="2 3">AJA232-27</strain>
    </source>
</reference>
<proteinExistence type="predicted"/>
<dbReference type="Proteomes" id="UP001530293">
    <property type="component" value="Unassembled WGS sequence"/>
</dbReference>
<comment type="caution">
    <text evidence="2">The sequence shown here is derived from an EMBL/GenBank/DDBJ whole genome shotgun (WGS) entry which is preliminary data.</text>
</comment>
<dbReference type="EMBL" id="JALLBG020000208">
    <property type="protein sequence ID" value="KAL3759240.1"/>
    <property type="molecule type" value="Genomic_DNA"/>
</dbReference>
<evidence type="ECO:0000256" key="1">
    <source>
        <dbReference type="SAM" id="MobiDB-lite"/>
    </source>
</evidence>
<organism evidence="2 3">
    <name type="scientific">Discostella pseudostelligera</name>
    <dbReference type="NCBI Taxonomy" id="259834"/>
    <lineage>
        <taxon>Eukaryota</taxon>
        <taxon>Sar</taxon>
        <taxon>Stramenopiles</taxon>
        <taxon>Ochrophyta</taxon>
        <taxon>Bacillariophyta</taxon>
        <taxon>Coscinodiscophyceae</taxon>
        <taxon>Thalassiosirophycidae</taxon>
        <taxon>Stephanodiscales</taxon>
        <taxon>Stephanodiscaceae</taxon>
        <taxon>Discostella</taxon>
    </lineage>
</organism>
<protein>
    <submittedName>
        <fullName evidence="2">Uncharacterized protein</fullName>
    </submittedName>
</protein>
<sequence>MVLSILERMNPAECLGGRLSLIYDTPKETNDIRAALLDNEGEKDPNAVILQSLQQNVPNLLECITKVMLLHDAQKENRGDSSSSCTSALQTLHDLTTKECEQNRVPLVGNTFEQLDVVGVLSNALFASIITAEQADALDTTTPSKKSKGGNKPSVDENRRLILWTLNNLSIPYENKASMALGPNSTELLQALTKVMELNLPESYLCCICLLNLTFYANAIRNVALYVPPPQSQTSLKKMGLARSQTVACSNHKTSSHNSTDDNTSVHHSRVRSLDMTTTRPLSAKKKFTFGSIAEGGEDGGRRISNALDNSSSLIRVVEQMMLVNTPYLLTTVRSVQGEAIRWSCGFIRNVTYVGGGGGVGGEINNGIVDSGSTTQGALPNEEPSEEIICLLLSQTEIPRLMARYLKDSPRPIIEWTKDSLEDMCLGAMCNMAQWQSTREALWRAGAFHSLKKLEECPGIHGYRARAIRCSLGVLQSRFR</sequence>
<evidence type="ECO:0000313" key="2">
    <source>
        <dbReference type="EMBL" id="KAL3759240.1"/>
    </source>
</evidence>
<accession>A0ABD3MFA1</accession>
<gene>
    <name evidence="2" type="ORF">ACHAWU_002510</name>
</gene>
<name>A0ABD3MFA1_9STRA</name>